<gene>
    <name evidence="1" type="ORF">EX30DRAFT_338990</name>
</gene>
<dbReference type="EMBL" id="ML220114">
    <property type="protein sequence ID" value="TGZ82685.1"/>
    <property type="molecule type" value="Genomic_DNA"/>
</dbReference>
<evidence type="ECO:0000313" key="2">
    <source>
        <dbReference type="Proteomes" id="UP000298138"/>
    </source>
</evidence>
<reference evidence="1 2" key="1">
    <citation type="submission" date="2019-04" db="EMBL/GenBank/DDBJ databases">
        <title>Comparative genomics and transcriptomics to analyze fruiting body development in filamentous ascomycetes.</title>
        <authorList>
            <consortium name="DOE Joint Genome Institute"/>
            <person name="Lutkenhaus R."/>
            <person name="Traeger S."/>
            <person name="Breuer J."/>
            <person name="Kuo A."/>
            <person name="Lipzen A."/>
            <person name="Pangilinan J."/>
            <person name="Dilworth D."/>
            <person name="Sandor L."/>
            <person name="Poggeler S."/>
            <person name="Barry K."/>
            <person name="Grigoriev I.V."/>
            <person name="Nowrousian M."/>
        </authorList>
    </citation>
    <scope>NUCLEOTIDE SEQUENCE [LARGE SCALE GENOMIC DNA]</scope>
    <source>
        <strain evidence="1 2">CBS 389.68</strain>
    </source>
</reference>
<keyword evidence="2" id="KW-1185">Reference proteome</keyword>
<dbReference type="Proteomes" id="UP000298138">
    <property type="component" value="Unassembled WGS sequence"/>
</dbReference>
<proteinExistence type="predicted"/>
<protein>
    <submittedName>
        <fullName evidence="1">Uncharacterized protein</fullName>
    </submittedName>
</protein>
<name>A0A4V3SJ54_9PEZI</name>
<evidence type="ECO:0000313" key="1">
    <source>
        <dbReference type="EMBL" id="TGZ82685.1"/>
    </source>
</evidence>
<dbReference type="InParanoid" id="A0A4V3SJ54"/>
<accession>A0A4V3SJ54</accession>
<dbReference type="AlphaFoldDB" id="A0A4V3SJ54"/>
<sequence>MAAAAVEGMLAITTSSPLLCLHGIPKQSQLVSSEAQMPPVVEYKVCSMNPPPVQSGYTVTLEALEARIREAIDALKKDMASKPKKAIKHRGHATSGYSYRYEVTYDPNKLRSPGCWNL</sequence>
<organism evidence="1 2">
    <name type="scientific">Ascodesmis nigricans</name>
    <dbReference type="NCBI Taxonomy" id="341454"/>
    <lineage>
        <taxon>Eukaryota</taxon>
        <taxon>Fungi</taxon>
        <taxon>Dikarya</taxon>
        <taxon>Ascomycota</taxon>
        <taxon>Pezizomycotina</taxon>
        <taxon>Pezizomycetes</taxon>
        <taxon>Pezizales</taxon>
        <taxon>Ascodesmidaceae</taxon>
        <taxon>Ascodesmis</taxon>
    </lineage>
</organism>